<evidence type="ECO:0000256" key="4">
    <source>
        <dbReference type="SAM" id="MobiDB-lite"/>
    </source>
</evidence>
<dbReference type="PANTHER" id="PTHR19854:SF1">
    <property type="entry name" value="GUANINE NUCLEOTIDE-BINDING PROTEIN SUBUNIT BETA-LIKE PROTEIN 1"/>
    <property type="match status" value="1"/>
</dbReference>
<evidence type="ECO:0000256" key="1">
    <source>
        <dbReference type="ARBA" id="ARBA00022574"/>
    </source>
</evidence>
<feature type="region of interest" description="Disordered" evidence="4">
    <location>
        <begin position="213"/>
        <end position="256"/>
    </location>
</feature>
<dbReference type="OrthoDB" id="6262491at2759"/>
<keyword evidence="6" id="KW-1185">Reference proteome</keyword>
<feature type="repeat" description="WD" evidence="3">
    <location>
        <begin position="702"/>
        <end position="734"/>
    </location>
</feature>
<keyword evidence="1 3" id="KW-0853">WD repeat</keyword>
<sequence>MRFNQPTQILFNLQSQQAILIKDGRWIIEYDYGLLCELGRIDIKFKESKPGINITYCDKFEIYFILYEGLQLYILKRKMILLNTIKFDSKYTVGLHYFNGHLLLLGLEEIDLLKFEFIIKKKDPQIQSEVKMTKQFKQNSKFTKFDQRNQKIEQEKLPEIKQQQQLDVDYKKEQKKIKSSNQTNRIQEEDKCKYLAKDNFDIAYVSKKSVYKKKSKEEKNNEDKVKEEKNNIEKITEENNNDEKNKKEKNSKDKKSKEKTNEEWILGFYINEDYLFFWTHKDLTIMKQKMTEQLQKEWDNYNIQGFSNWFNRVKLQINDQSEANYNTIQTTTFQLVQKYHDLTKNENLLTSILHFIEFRYFVVGFETGQLKLWKISSVVKKSELLVHSYEGHSKKIESLVRSKNEKMFWSQGQDFIIKLWDLQQFTNVYTVNIVGIYSNLQLLTRSRFLLLNDYEMFIGYLNNNLKIFKTINSKIVSYYKHNDNILLALDNTPGLSISENSEPIILYPPPKSMEVRQIVTDGLLYFMLLETGMLFINSNQTSIQCIQSEEIMDFDGYHMVQVIITVFLPKKIKLPSYDADFGQSRDQQCQEQLIFGMSKGSVIAVQKNNPKKIFARMSYHREKVINIAEIDNYLFTYCSEGLLKLIAITEKQIKCIRSFNSNQQIAYFTTIHNKALFFNYKGPFQIFKFKNEQLFLHSDEKGNDHEQLVLSVDYQEKNKTYLTAASDGKIMLWSSRKILLIQLILEDNLEGAWILNQNLLIAHCGKLSFISQEDCKFNTINYNQTKQKIEQEIKFEDYYQLIKIQQQSLKQQADTKVFQQQEILNKQQNKLKNRASVQYVAGKIYYEENNKPIILYKGKDSDLDSSKNSSISSISYQEQPQSYQQTQQQVIRPKKQKDLLHDWEGLQEYEESRKNRFQPIQALPKLLLNSVDRKQPSRQRIISRRDLTLQRIILQSINQ</sequence>
<proteinExistence type="predicted"/>
<dbReference type="Proteomes" id="UP000692954">
    <property type="component" value="Unassembled WGS sequence"/>
</dbReference>
<dbReference type="PANTHER" id="PTHR19854">
    <property type="entry name" value="TRANSDUCIN BETA-LIKE 3"/>
    <property type="match status" value="1"/>
</dbReference>
<gene>
    <name evidence="5" type="ORF">PSON_ATCC_30995.1.T0060575</name>
</gene>
<dbReference type="PROSITE" id="PS50082">
    <property type="entry name" value="WD_REPEATS_2"/>
    <property type="match status" value="2"/>
</dbReference>
<protein>
    <recommendedName>
        <fullName evidence="7">WD40-repeat-containing domain</fullName>
    </recommendedName>
</protein>
<name>A0A8S1KHS4_9CILI</name>
<accession>A0A8S1KHS4</accession>
<evidence type="ECO:0000256" key="3">
    <source>
        <dbReference type="PROSITE-ProRule" id="PRU00221"/>
    </source>
</evidence>
<evidence type="ECO:0000313" key="6">
    <source>
        <dbReference type="Proteomes" id="UP000692954"/>
    </source>
</evidence>
<dbReference type="EMBL" id="CAJJDN010000006">
    <property type="protein sequence ID" value="CAD8052676.1"/>
    <property type="molecule type" value="Genomic_DNA"/>
</dbReference>
<feature type="repeat" description="WD" evidence="3">
    <location>
        <begin position="389"/>
        <end position="430"/>
    </location>
</feature>
<dbReference type="AlphaFoldDB" id="A0A8S1KHS4"/>
<dbReference type="SMART" id="SM00320">
    <property type="entry name" value="WD40"/>
    <property type="match status" value="3"/>
</dbReference>
<comment type="caution">
    <text evidence="5">The sequence shown here is derived from an EMBL/GenBank/DDBJ whole genome shotgun (WGS) entry which is preliminary data.</text>
</comment>
<evidence type="ECO:0000256" key="2">
    <source>
        <dbReference type="ARBA" id="ARBA00022737"/>
    </source>
</evidence>
<evidence type="ECO:0000313" key="5">
    <source>
        <dbReference type="EMBL" id="CAD8052676.1"/>
    </source>
</evidence>
<keyword evidence="2" id="KW-0677">Repeat</keyword>
<dbReference type="InterPro" id="IPR001680">
    <property type="entry name" value="WD40_rpt"/>
</dbReference>
<reference evidence="5" key="1">
    <citation type="submission" date="2021-01" db="EMBL/GenBank/DDBJ databases">
        <authorList>
            <consortium name="Genoscope - CEA"/>
            <person name="William W."/>
        </authorList>
    </citation>
    <scope>NUCLEOTIDE SEQUENCE</scope>
</reference>
<evidence type="ECO:0008006" key="7">
    <source>
        <dbReference type="Google" id="ProtNLM"/>
    </source>
</evidence>
<feature type="compositionally biased region" description="Basic and acidic residues" evidence="4">
    <location>
        <begin position="215"/>
        <end position="256"/>
    </location>
</feature>
<organism evidence="5 6">
    <name type="scientific">Paramecium sonneborni</name>
    <dbReference type="NCBI Taxonomy" id="65129"/>
    <lineage>
        <taxon>Eukaryota</taxon>
        <taxon>Sar</taxon>
        <taxon>Alveolata</taxon>
        <taxon>Ciliophora</taxon>
        <taxon>Intramacronucleata</taxon>
        <taxon>Oligohymenophorea</taxon>
        <taxon>Peniculida</taxon>
        <taxon>Parameciidae</taxon>
        <taxon>Paramecium</taxon>
    </lineage>
</organism>
<dbReference type="PROSITE" id="PS50294">
    <property type="entry name" value="WD_REPEATS_REGION"/>
    <property type="match status" value="2"/>
</dbReference>